<dbReference type="Pfam" id="PF02036">
    <property type="entry name" value="SCP2"/>
    <property type="match status" value="1"/>
</dbReference>
<dbReference type="InterPro" id="IPR036527">
    <property type="entry name" value="SCP2_sterol-bd_dom_sf"/>
</dbReference>
<feature type="transmembrane region" description="Helical" evidence="2">
    <location>
        <begin position="585"/>
        <end position="602"/>
    </location>
</feature>
<keyword evidence="2" id="KW-0812">Transmembrane</keyword>
<dbReference type="InterPro" id="IPR003033">
    <property type="entry name" value="SCP2_sterol-bd_dom"/>
</dbReference>
<dbReference type="OrthoDB" id="427480at2759"/>
<dbReference type="Proteomes" id="UP000751190">
    <property type="component" value="Unassembled WGS sequence"/>
</dbReference>
<protein>
    <recommendedName>
        <fullName evidence="3">PX domain-containing protein</fullName>
    </recommendedName>
</protein>
<evidence type="ECO:0000256" key="2">
    <source>
        <dbReference type="SAM" id="Phobius"/>
    </source>
</evidence>
<comment type="caution">
    <text evidence="4">The sequence shown here is derived from an EMBL/GenBank/DDBJ whole genome shotgun (WGS) entry which is preliminary data.</text>
</comment>
<dbReference type="InterPro" id="IPR004147">
    <property type="entry name" value="ABC1_dom"/>
</dbReference>
<feature type="domain" description="PX" evidence="3">
    <location>
        <begin position="131"/>
        <end position="269"/>
    </location>
</feature>
<evidence type="ECO:0000313" key="4">
    <source>
        <dbReference type="EMBL" id="KAG8459761.1"/>
    </source>
</evidence>
<dbReference type="SUPFAM" id="SSF64268">
    <property type="entry name" value="PX domain"/>
    <property type="match status" value="1"/>
</dbReference>
<dbReference type="InterPro" id="IPR051130">
    <property type="entry name" value="Mito_struct-func_regulator"/>
</dbReference>
<evidence type="ECO:0000256" key="1">
    <source>
        <dbReference type="SAM" id="MobiDB-lite"/>
    </source>
</evidence>
<dbReference type="PANTHER" id="PTHR43173">
    <property type="entry name" value="ABC1 FAMILY PROTEIN"/>
    <property type="match status" value="1"/>
</dbReference>
<proteinExistence type="predicted"/>
<evidence type="ECO:0000259" key="3">
    <source>
        <dbReference type="PROSITE" id="PS50195"/>
    </source>
</evidence>
<dbReference type="Pfam" id="PF03109">
    <property type="entry name" value="ABC1"/>
    <property type="match status" value="1"/>
</dbReference>
<dbReference type="InterPro" id="IPR001683">
    <property type="entry name" value="PX_dom"/>
</dbReference>
<dbReference type="SUPFAM" id="SSF56112">
    <property type="entry name" value="Protein kinase-like (PK-like)"/>
    <property type="match status" value="1"/>
</dbReference>
<dbReference type="InterPro" id="IPR036871">
    <property type="entry name" value="PX_dom_sf"/>
</dbReference>
<evidence type="ECO:0000313" key="5">
    <source>
        <dbReference type="Proteomes" id="UP000751190"/>
    </source>
</evidence>
<name>A0A8J5X377_DIALT</name>
<dbReference type="PANTHER" id="PTHR43173:SF3">
    <property type="entry name" value="ABC1 FAMILY PROTEIN"/>
    <property type="match status" value="1"/>
</dbReference>
<dbReference type="PROSITE" id="PS50195">
    <property type="entry name" value="PX"/>
    <property type="match status" value="1"/>
</dbReference>
<keyword evidence="2" id="KW-1133">Transmembrane helix</keyword>
<dbReference type="AlphaFoldDB" id="A0A8J5X377"/>
<organism evidence="4 5">
    <name type="scientific">Diacronema lutheri</name>
    <name type="common">Unicellular marine alga</name>
    <name type="synonym">Monochrysis lutheri</name>
    <dbReference type="NCBI Taxonomy" id="2081491"/>
    <lineage>
        <taxon>Eukaryota</taxon>
        <taxon>Haptista</taxon>
        <taxon>Haptophyta</taxon>
        <taxon>Pavlovophyceae</taxon>
        <taxon>Pavlovales</taxon>
        <taxon>Pavlovaceae</taxon>
        <taxon>Diacronema</taxon>
    </lineage>
</organism>
<reference evidence="4" key="1">
    <citation type="submission" date="2021-05" db="EMBL/GenBank/DDBJ databases">
        <title>The genome of the haptophyte Pavlova lutheri (Diacronema luteri, Pavlovales) - a model for lipid biosynthesis in eukaryotic algae.</title>
        <authorList>
            <person name="Hulatt C.J."/>
            <person name="Posewitz M.C."/>
        </authorList>
    </citation>
    <scope>NUCLEOTIDE SEQUENCE</scope>
    <source>
        <strain evidence="4">NIVA-4/92</strain>
    </source>
</reference>
<dbReference type="CDD" id="cd05121">
    <property type="entry name" value="ABC1_ADCK3-like"/>
    <property type="match status" value="1"/>
</dbReference>
<keyword evidence="2" id="KW-0472">Membrane</keyword>
<dbReference type="GO" id="GO:0035091">
    <property type="term" value="F:phosphatidylinositol binding"/>
    <property type="evidence" value="ECO:0007669"/>
    <property type="project" value="InterPro"/>
</dbReference>
<dbReference type="SUPFAM" id="SSF55718">
    <property type="entry name" value="SCP-like"/>
    <property type="match status" value="1"/>
</dbReference>
<feature type="compositionally biased region" description="Basic and acidic residues" evidence="1">
    <location>
        <begin position="482"/>
        <end position="495"/>
    </location>
</feature>
<sequence>MADGEARVRAFMARVGERLSDGELTRALPDLTVRVGVDGVGSWLLTVRAGAGCAALEPPAGARTPVDCECSSTMSALERVATGRLKPVLAVLSGQIRLSGDRRAFAHLKDVLGGAARAALAAERAAGAASPALRVDVVGVVVMADGIERYATYELAVREAGHAWQLRVRWSDVRALEDTLARAARRARAAADDAALGDEADEEGAPPLPRLARWADVRRSLHPAFLERRRKRLQRWTAALLGALPGASVLRSTGPAPLLRFFAPPDGAVRAAPRARGDGDGVGEPAAAVDGAADSADAAIELAELEGEIARVQALPVEWARDGAAARAQLHERLREVERQSGVGRSGAAARARASRALGGAVSRAWSNPIGAALASVHALLALAWVLFALHRATAAAHARGDALALPADGATLSPDVRLLAWLAAAALGALASAPGAAACTGVLVRAHIPPLLAAARARARGAHTSPPPTSAGGAPARRARSRDDGDAREARAPGDGEPGAGDVRRCAWPEPDACVAPTARAHATLAPAHAPPDPLVLSPPPALPARLLLPGALAAARASPVSAVALCVALLLARRALRRALARLYRIYTTALITIGSYTLARRALRAIGASAATEARAYSALDGVIAPFACDQFCALRSLWVKFGQYIGSRSDIVPPRWARALEALQDDLPADAPSYVRETIRAQLGQHVDELFSHFEWEPLASASVAQVHRATLRDGARPVALKLQHEGVDALMRSDFVAALRIARFVVRRNGDFEPMLTVLQAWAREVERELDFGHEASHLRAIGANMRAAGVRACVPQPVHGLVAQRVFCMEYVAGFKLTDAELLLLHGVDREALMRRVTLAYACQLFTFGRYNADPHPGNLLVRVDTSGERGEAEPALLDFGWTVELSEARRLAYCKLVSATAEMDAVAMASATRELGFATNQQERPERDIAFWAYYLRDTGSRETQRAEMDAFLAERKAERRADVAAGQSTRRVVRVPDDFMFFLRTIGLLRGLATALDARVPYLELLCMYARRSLLRHQLNLPPVGPALTPQPAL</sequence>
<dbReference type="Gene3D" id="3.30.1520.10">
    <property type="entry name" value="Phox-like domain"/>
    <property type="match status" value="1"/>
</dbReference>
<feature type="transmembrane region" description="Helical" evidence="2">
    <location>
        <begin position="548"/>
        <end position="573"/>
    </location>
</feature>
<dbReference type="InterPro" id="IPR011009">
    <property type="entry name" value="Kinase-like_dom_sf"/>
</dbReference>
<feature type="region of interest" description="Disordered" evidence="1">
    <location>
        <begin position="458"/>
        <end position="504"/>
    </location>
</feature>
<dbReference type="EMBL" id="JAGTXO010000037">
    <property type="protein sequence ID" value="KAG8459761.1"/>
    <property type="molecule type" value="Genomic_DNA"/>
</dbReference>
<gene>
    <name evidence="4" type="ORF">KFE25_014324</name>
</gene>
<keyword evidence="5" id="KW-1185">Reference proteome</keyword>
<accession>A0A8J5X377</accession>